<proteinExistence type="predicted"/>
<reference evidence="1 2" key="1">
    <citation type="submission" date="2017-08" db="EMBL/GenBank/DDBJ databases">
        <title>Comparative genomics of bacteria isolated from necrotic lesions of AOD affected trees.</title>
        <authorList>
            <person name="Doonan J."/>
            <person name="Denman S."/>
            <person name="McDonald J.E."/>
        </authorList>
    </citation>
    <scope>NUCLEOTIDE SEQUENCE [LARGE SCALE GENOMIC DNA]</scope>
    <source>
        <strain evidence="1 2">477</strain>
    </source>
</reference>
<sequence length="306" mass="32518">MKSQSYVTYSREETAKLLSFSALVDAIAHAAEEYATRGILSPERLVVPMSESAVMLSMPAVSHDVAIHKLVNVVPENKSRQIPTIHGLVTVFDAQTGVPLFVLDGPEVTGRRTAAVSMLGIRTFMQEPPTEILLIGTGTQALYHLQAIAELYPNSKVWVRGSRPGRAEAFCEQHASLHPALTPCEPDAVPESANVVITLTTSTAAFYHADARPEVLVIGVGAFKPNMAEIGPHTLAGSDIFVDDPEGAKQEAGDLLQAGVDWASVHSLIGALRQAPTTGRPIVYKTVGTGAWDLAAGRVARAALGI</sequence>
<dbReference type="InterPro" id="IPR023401">
    <property type="entry name" value="ODC_N"/>
</dbReference>
<dbReference type="RefSeq" id="WP_094118734.1">
    <property type="nucleotide sequence ID" value="NZ_CP023009.1"/>
</dbReference>
<dbReference type="InterPro" id="IPR003462">
    <property type="entry name" value="ODC_Mu_crystall"/>
</dbReference>
<dbReference type="PIRSF" id="PIRSF001439">
    <property type="entry name" value="CryM"/>
    <property type="match status" value="1"/>
</dbReference>
<dbReference type="AlphaFoldDB" id="A0AAD0SHP9"/>
<dbReference type="Gene3D" id="3.30.1780.10">
    <property type="entry name" value="ornithine cyclodeaminase, domain 1"/>
    <property type="match status" value="1"/>
</dbReference>
<dbReference type="Proteomes" id="UP000263881">
    <property type="component" value="Chromosome"/>
</dbReference>
<dbReference type="NCBIfam" id="NF045512">
    <property type="entry name" value="PyrPipCarbRedLhpI"/>
    <property type="match status" value="1"/>
</dbReference>
<dbReference type="InterPro" id="IPR053444">
    <property type="entry name" value="Pyr2C_reductase-like"/>
</dbReference>
<dbReference type="PANTHER" id="PTHR13812:SF19">
    <property type="entry name" value="KETIMINE REDUCTASE MU-CRYSTALLIN"/>
    <property type="match status" value="1"/>
</dbReference>
<dbReference type="EMBL" id="CP023009">
    <property type="protein sequence ID" value="AXW87932.1"/>
    <property type="molecule type" value="Genomic_DNA"/>
</dbReference>
<dbReference type="SUPFAM" id="SSF51735">
    <property type="entry name" value="NAD(P)-binding Rossmann-fold domains"/>
    <property type="match status" value="1"/>
</dbReference>
<keyword evidence="2" id="KW-1185">Reference proteome</keyword>
<dbReference type="Gene3D" id="3.40.50.720">
    <property type="entry name" value="NAD(P)-binding Rossmann-like Domain"/>
    <property type="match status" value="1"/>
</dbReference>
<dbReference type="NCBIfam" id="NF005603">
    <property type="entry name" value="PRK07340.1"/>
    <property type="match status" value="1"/>
</dbReference>
<dbReference type="GO" id="GO:0005737">
    <property type="term" value="C:cytoplasm"/>
    <property type="evidence" value="ECO:0007669"/>
    <property type="project" value="TreeGrafter"/>
</dbReference>
<organism evidence="1 2">
    <name type="scientific">Lonsdalea britannica</name>
    <dbReference type="NCBI Taxonomy" id="1082704"/>
    <lineage>
        <taxon>Bacteria</taxon>
        <taxon>Pseudomonadati</taxon>
        <taxon>Pseudomonadota</taxon>
        <taxon>Gammaproteobacteria</taxon>
        <taxon>Enterobacterales</taxon>
        <taxon>Pectobacteriaceae</taxon>
        <taxon>Lonsdalea</taxon>
    </lineage>
</organism>
<evidence type="ECO:0000313" key="1">
    <source>
        <dbReference type="EMBL" id="AXW87932.1"/>
    </source>
</evidence>
<dbReference type="InterPro" id="IPR036291">
    <property type="entry name" value="NAD(P)-bd_dom_sf"/>
</dbReference>
<name>A0AAD0SHP9_9GAMM</name>
<dbReference type="PANTHER" id="PTHR13812">
    <property type="entry name" value="KETIMINE REDUCTASE MU-CRYSTALLIN"/>
    <property type="match status" value="1"/>
</dbReference>
<gene>
    <name evidence="1" type="ORF">CKQ53_13775</name>
</gene>
<protein>
    <submittedName>
        <fullName evidence="1">Ornithine cyclodeaminase</fullName>
    </submittedName>
</protein>
<dbReference type="Pfam" id="PF02423">
    <property type="entry name" value="OCD_Mu_crystall"/>
    <property type="match status" value="1"/>
</dbReference>
<accession>A0AAD0SHP9</accession>
<dbReference type="KEGG" id="lbq:CKQ53_13775"/>
<evidence type="ECO:0000313" key="2">
    <source>
        <dbReference type="Proteomes" id="UP000263881"/>
    </source>
</evidence>